<protein>
    <submittedName>
        <fullName evidence="2">(spotted green pufferfish) hypothetical protein</fullName>
    </submittedName>
</protein>
<feature type="non-terminal residue" evidence="2">
    <location>
        <position position="1"/>
    </location>
</feature>
<evidence type="ECO:0000256" key="1">
    <source>
        <dbReference type="SAM" id="MobiDB-lite"/>
    </source>
</evidence>
<reference evidence="2" key="1">
    <citation type="journal article" date="2004" name="Nature">
        <title>Genome duplication in the teleost fish Tetraodon nigroviridis reveals the early vertebrate proto-karyotype.</title>
        <authorList>
            <person name="Jaillon O."/>
            <person name="Aury J.-M."/>
            <person name="Brunet F."/>
            <person name="Petit J.-L."/>
            <person name="Stange-Thomann N."/>
            <person name="Mauceli E."/>
            <person name="Bouneau L."/>
            <person name="Fischer C."/>
            <person name="Ozouf-Costaz C."/>
            <person name="Bernot A."/>
            <person name="Nicaud S."/>
            <person name="Jaffe D."/>
            <person name="Fisher S."/>
            <person name="Lutfalla G."/>
            <person name="Dossat C."/>
            <person name="Segurens B."/>
            <person name="Dasilva C."/>
            <person name="Salanoubat M."/>
            <person name="Levy M."/>
            <person name="Boudet N."/>
            <person name="Castellano S."/>
            <person name="Anthouard V."/>
            <person name="Jubin C."/>
            <person name="Castelli V."/>
            <person name="Katinka M."/>
            <person name="Vacherie B."/>
            <person name="Biemont C."/>
            <person name="Skalli Z."/>
            <person name="Cattolico L."/>
            <person name="Poulain J."/>
            <person name="De Berardinis V."/>
            <person name="Cruaud C."/>
            <person name="Duprat S."/>
            <person name="Brottier P."/>
            <person name="Coutanceau J.-P."/>
            <person name="Gouzy J."/>
            <person name="Parra G."/>
            <person name="Lardier G."/>
            <person name="Chapple C."/>
            <person name="McKernan K.J."/>
            <person name="McEwan P."/>
            <person name="Bosak S."/>
            <person name="Kellis M."/>
            <person name="Volff J.-N."/>
            <person name="Guigo R."/>
            <person name="Zody M.C."/>
            <person name="Mesirov J."/>
            <person name="Lindblad-Toh K."/>
            <person name="Birren B."/>
            <person name="Nusbaum C."/>
            <person name="Kahn D."/>
            <person name="Robinson-Rechavi M."/>
            <person name="Laudet V."/>
            <person name="Schachter V."/>
            <person name="Quetier F."/>
            <person name="Saurin W."/>
            <person name="Scarpelli C."/>
            <person name="Wincker P."/>
            <person name="Lander E.S."/>
            <person name="Weissenbach J."/>
            <person name="Roest Crollius H."/>
        </authorList>
    </citation>
    <scope>NUCLEOTIDE SEQUENCE [LARGE SCALE GENOMIC DNA]</scope>
</reference>
<dbReference type="AlphaFoldDB" id="Q4TG02"/>
<reference evidence="2" key="2">
    <citation type="submission" date="2004-02" db="EMBL/GenBank/DDBJ databases">
        <authorList>
            <consortium name="Genoscope"/>
            <consortium name="Whitehead Institute Centre for Genome Research"/>
        </authorList>
    </citation>
    <scope>NUCLEOTIDE SEQUENCE</scope>
</reference>
<accession>Q4TG02</accession>
<feature type="non-terminal residue" evidence="2">
    <location>
        <position position="39"/>
    </location>
</feature>
<gene>
    <name evidence="2" type="ORF">GSTENG00001358001</name>
</gene>
<dbReference type="KEGG" id="tng:GSTEN00001358G001"/>
<organism evidence="2">
    <name type="scientific">Tetraodon nigroviridis</name>
    <name type="common">Spotted green pufferfish</name>
    <name type="synonym">Chelonodon nigroviridis</name>
    <dbReference type="NCBI Taxonomy" id="99883"/>
    <lineage>
        <taxon>Eukaryota</taxon>
        <taxon>Metazoa</taxon>
        <taxon>Chordata</taxon>
        <taxon>Craniata</taxon>
        <taxon>Vertebrata</taxon>
        <taxon>Euteleostomi</taxon>
        <taxon>Actinopterygii</taxon>
        <taxon>Neopterygii</taxon>
        <taxon>Teleostei</taxon>
        <taxon>Neoteleostei</taxon>
        <taxon>Acanthomorphata</taxon>
        <taxon>Eupercaria</taxon>
        <taxon>Tetraodontiformes</taxon>
        <taxon>Tetradontoidea</taxon>
        <taxon>Tetraodontidae</taxon>
        <taxon>Tetraodon</taxon>
    </lineage>
</organism>
<feature type="compositionally biased region" description="Low complexity" evidence="1">
    <location>
        <begin position="1"/>
        <end position="12"/>
    </location>
</feature>
<comment type="caution">
    <text evidence="2">The sequence shown here is derived from an EMBL/GenBank/DDBJ whole genome shotgun (WGS) entry which is preliminary data.</text>
</comment>
<dbReference type="EMBL" id="CAAE01004058">
    <property type="protein sequence ID" value="CAF88180.1"/>
    <property type="molecule type" value="Genomic_DNA"/>
</dbReference>
<name>Q4TG02_TETNG</name>
<evidence type="ECO:0000313" key="2">
    <source>
        <dbReference type="EMBL" id="CAF88180.1"/>
    </source>
</evidence>
<feature type="region of interest" description="Disordered" evidence="1">
    <location>
        <begin position="1"/>
        <end position="25"/>
    </location>
</feature>
<proteinExistence type="predicted"/>
<sequence length="39" mass="4030">RPSGHQQAASGPAAPPVPAQPGAENLRNTCNQQLQHFGP</sequence>